<evidence type="ECO:0008006" key="3">
    <source>
        <dbReference type="Google" id="ProtNLM"/>
    </source>
</evidence>
<name>A0AAX2LUI2_VIBFL</name>
<dbReference type="EMBL" id="UHIP01000001">
    <property type="protein sequence ID" value="SUP27035.1"/>
    <property type="molecule type" value="Genomic_DNA"/>
</dbReference>
<comment type="caution">
    <text evidence="1">The sequence shown here is derived from an EMBL/GenBank/DDBJ whole genome shotgun (WGS) entry which is preliminary data.</text>
</comment>
<sequence length="43" mass="5101">MLKRKRHSKLLSKAVSANRRRRMLANTKKKVLARHRAFVQLSD</sequence>
<reference evidence="1 2" key="1">
    <citation type="submission" date="2018-06" db="EMBL/GenBank/DDBJ databases">
        <authorList>
            <consortium name="Pathogen Informatics"/>
            <person name="Doyle S."/>
        </authorList>
    </citation>
    <scope>NUCLEOTIDE SEQUENCE [LARGE SCALE GENOMIC DNA]</scope>
    <source>
        <strain evidence="1 2">NCTC11327</strain>
    </source>
</reference>
<dbReference type="RefSeq" id="WP_004729240.1">
    <property type="nucleotide sequence ID" value="NZ_AP028128.1"/>
</dbReference>
<evidence type="ECO:0000313" key="2">
    <source>
        <dbReference type="Proteomes" id="UP000254626"/>
    </source>
</evidence>
<dbReference type="AlphaFoldDB" id="A0AAX2LUI2"/>
<organism evidence="1 2">
    <name type="scientific">Vibrio fluvialis</name>
    <dbReference type="NCBI Taxonomy" id="676"/>
    <lineage>
        <taxon>Bacteria</taxon>
        <taxon>Pseudomonadati</taxon>
        <taxon>Pseudomonadota</taxon>
        <taxon>Gammaproteobacteria</taxon>
        <taxon>Vibrionales</taxon>
        <taxon>Vibrionaceae</taxon>
        <taxon>Vibrio</taxon>
    </lineage>
</organism>
<proteinExistence type="predicted"/>
<protein>
    <recommendedName>
        <fullName evidence="3">50S ribosomal protein L20</fullName>
    </recommendedName>
</protein>
<accession>A0AAX2LUI2</accession>
<dbReference type="GeneID" id="79387345"/>
<gene>
    <name evidence="1" type="ORF">NCTC11327_02098</name>
</gene>
<dbReference type="Proteomes" id="UP000254626">
    <property type="component" value="Unassembled WGS sequence"/>
</dbReference>
<evidence type="ECO:0000313" key="1">
    <source>
        <dbReference type="EMBL" id="SUP27035.1"/>
    </source>
</evidence>